<feature type="region of interest" description="Disordered" evidence="1">
    <location>
        <begin position="194"/>
        <end position="247"/>
    </location>
</feature>
<dbReference type="AlphaFoldDB" id="A0A327Z375"/>
<name>A0A327Z375_9ACTN</name>
<keyword evidence="3" id="KW-1185">Reference proteome</keyword>
<evidence type="ECO:0000313" key="3">
    <source>
        <dbReference type="Proteomes" id="UP000249341"/>
    </source>
</evidence>
<feature type="compositionally biased region" description="Basic and acidic residues" evidence="1">
    <location>
        <begin position="206"/>
        <end position="220"/>
    </location>
</feature>
<feature type="compositionally biased region" description="Basic residues" evidence="1">
    <location>
        <begin position="221"/>
        <end position="231"/>
    </location>
</feature>
<feature type="region of interest" description="Disordered" evidence="1">
    <location>
        <begin position="71"/>
        <end position="98"/>
    </location>
</feature>
<accession>A0A327Z375</accession>
<feature type="compositionally biased region" description="Basic residues" evidence="1">
    <location>
        <begin position="238"/>
        <end position="247"/>
    </location>
</feature>
<comment type="caution">
    <text evidence="2">The sequence shown here is derived from an EMBL/GenBank/DDBJ whole genome shotgun (WGS) entry which is preliminary data.</text>
</comment>
<proteinExistence type="predicted"/>
<sequence>MPGSRRWRWLAPILCGLAARSTAKSRVAGKAAGLRVEFGWTARRGDALLPQRCSVLALWKLVGVRAPTGFQDPAANDSTPCPTRTLRDGGAGVGGPGVGGPVSAVRRRRCCGGRLVWAMGRRRTRGFGGLQSGGECHQCSSAEGEQGEERCDDGDRGAQVPSGCGTVLQPRCNGDRWPWVVRDRHGGAVQGWRAYSGQEDEMPPGELRRDGVRGHAEQQRCGKRLRHGGQRGRGEQRRHGRQRRRGG</sequence>
<dbReference type="Proteomes" id="UP000249341">
    <property type="component" value="Unassembled WGS sequence"/>
</dbReference>
<protein>
    <submittedName>
        <fullName evidence="2">Uncharacterized protein</fullName>
    </submittedName>
</protein>
<gene>
    <name evidence="2" type="ORF">B0I29_12389</name>
</gene>
<evidence type="ECO:0000313" key="2">
    <source>
        <dbReference type="EMBL" id="RAK27455.1"/>
    </source>
</evidence>
<dbReference type="EMBL" id="QLMJ01000023">
    <property type="protein sequence ID" value="RAK27455.1"/>
    <property type="molecule type" value="Genomic_DNA"/>
</dbReference>
<organism evidence="2 3">
    <name type="scientific">Actinoplanes lutulentus</name>
    <dbReference type="NCBI Taxonomy" id="1287878"/>
    <lineage>
        <taxon>Bacteria</taxon>
        <taxon>Bacillati</taxon>
        <taxon>Actinomycetota</taxon>
        <taxon>Actinomycetes</taxon>
        <taxon>Micromonosporales</taxon>
        <taxon>Micromonosporaceae</taxon>
        <taxon>Actinoplanes</taxon>
    </lineage>
</organism>
<feature type="compositionally biased region" description="Gly residues" evidence="1">
    <location>
        <begin position="89"/>
        <end position="98"/>
    </location>
</feature>
<evidence type="ECO:0000256" key="1">
    <source>
        <dbReference type="SAM" id="MobiDB-lite"/>
    </source>
</evidence>
<reference evidence="2 3" key="1">
    <citation type="submission" date="2018-06" db="EMBL/GenBank/DDBJ databases">
        <title>Genomic Encyclopedia of Type Strains, Phase III (KMG-III): the genomes of soil and plant-associated and newly described type strains.</title>
        <authorList>
            <person name="Whitman W."/>
        </authorList>
    </citation>
    <scope>NUCLEOTIDE SEQUENCE [LARGE SCALE GENOMIC DNA]</scope>
    <source>
        <strain evidence="2 3">CGMCC 4.7090</strain>
    </source>
</reference>